<reference evidence="2 3" key="3">
    <citation type="submission" date="2019-11" db="EMBL/GenBank/DDBJ databases">
        <title>A de novo genome assembly of a pear dwarfing rootstock.</title>
        <authorList>
            <person name="Wang F."/>
            <person name="Wang J."/>
            <person name="Li S."/>
            <person name="Zhang Y."/>
            <person name="Fang M."/>
            <person name="Ma L."/>
            <person name="Zhao Y."/>
            <person name="Jiang S."/>
        </authorList>
    </citation>
    <scope>NUCLEOTIDE SEQUENCE [LARGE SCALE GENOMIC DNA]</scope>
    <source>
        <strain evidence="2">S2</strain>
        <tissue evidence="2">Leaf</tissue>
    </source>
</reference>
<dbReference type="EMBL" id="SMOL01000143">
    <property type="protein sequence ID" value="KAB2631741.1"/>
    <property type="molecule type" value="Genomic_DNA"/>
</dbReference>
<sequence>MAPSIILLNDIPENPGHHFITRAVNSLLFDNTPAVATTIIPSLSSRTLLPAIIPLKFSLNYVTLIGFSNVKYVIVSIAFSFIPSSFAAPIVKMSWLNTHRRSVTNVLPALSASTAPGVSAPLIGEPTPLTETTPTTTQPPVSSIASVSVQSLSARWPHRHRHEPEPSNHTSSASRVEGEASQLGTDEGPRRGEDDLCRDSERPCTNHTDVQPPNLATST</sequence>
<keyword evidence="3" id="KW-1185">Reference proteome</keyword>
<proteinExistence type="predicted"/>
<evidence type="ECO:0000313" key="3">
    <source>
        <dbReference type="Proteomes" id="UP000327157"/>
    </source>
</evidence>
<dbReference type="Proteomes" id="UP000327157">
    <property type="component" value="Chromosome 12"/>
</dbReference>
<feature type="compositionally biased region" description="Basic and acidic residues" evidence="1">
    <location>
        <begin position="187"/>
        <end position="204"/>
    </location>
</feature>
<feature type="compositionally biased region" description="Polar residues" evidence="1">
    <location>
        <begin position="205"/>
        <end position="219"/>
    </location>
</feature>
<organism evidence="2 3">
    <name type="scientific">Pyrus ussuriensis x Pyrus communis</name>
    <dbReference type="NCBI Taxonomy" id="2448454"/>
    <lineage>
        <taxon>Eukaryota</taxon>
        <taxon>Viridiplantae</taxon>
        <taxon>Streptophyta</taxon>
        <taxon>Embryophyta</taxon>
        <taxon>Tracheophyta</taxon>
        <taxon>Spermatophyta</taxon>
        <taxon>Magnoliopsida</taxon>
        <taxon>eudicotyledons</taxon>
        <taxon>Gunneridae</taxon>
        <taxon>Pentapetalae</taxon>
        <taxon>rosids</taxon>
        <taxon>fabids</taxon>
        <taxon>Rosales</taxon>
        <taxon>Rosaceae</taxon>
        <taxon>Amygdaloideae</taxon>
        <taxon>Maleae</taxon>
        <taxon>Pyrus</taxon>
    </lineage>
</organism>
<feature type="region of interest" description="Disordered" evidence="1">
    <location>
        <begin position="117"/>
        <end position="219"/>
    </location>
</feature>
<evidence type="ECO:0000256" key="1">
    <source>
        <dbReference type="SAM" id="MobiDB-lite"/>
    </source>
</evidence>
<accession>A0A5N5HZW7</accession>
<name>A0A5N5HZW7_9ROSA</name>
<gene>
    <name evidence="2" type="ORF">D8674_009260</name>
</gene>
<reference evidence="2 3" key="1">
    <citation type="submission" date="2019-09" db="EMBL/GenBank/DDBJ databases">
        <authorList>
            <person name="Ou C."/>
        </authorList>
    </citation>
    <scope>NUCLEOTIDE SEQUENCE [LARGE SCALE GENOMIC DNA]</scope>
    <source>
        <strain evidence="2">S2</strain>
        <tissue evidence="2">Leaf</tissue>
    </source>
</reference>
<dbReference type="AlphaFoldDB" id="A0A5N5HZW7"/>
<evidence type="ECO:0000313" key="2">
    <source>
        <dbReference type="EMBL" id="KAB2631741.1"/>
    </source>
</evidence>
<reference evidence="3" key="2">
    <citation type="submission" date="2019-10" db="EMBL/GenBank/DDBJ databases">
        <title>A de novo genome assembly of a pear dwarfing rootstock.</title>
        <authorList>
            <person name="Wang F."/>
            <person name="Wang J."/>
            <person name="Li S."/>
            <person name="Zhang Y."/>
            <person name="Fang M."/>
            <person name="Ma L."/>
            <person name="Zhao Y."/>
            <person name="Jiang S."/>
        </authorList>
    </citation>
    <scope>NUCLEOTIDE SEQUENCE [LARGE SCALE GENOMIC DNA]</scope>
</reference>
<protein>
    <submittedName>
        <fullName evidence="2">Uncharacterized protein</fullName>
    </submittedName>
</protein>
<comment type="caution">
    <text evidence="2">The sequence shown here is derived from an EMBL/GenBank/DDBJ whole genome shotgun (WGS) entry which is preliminary data.</text>
</comment>
<feature type="compositionally biased region" description="Low complexity" evidence="1">
    <location>
        <begin position="126"/>
        <end position="153"/>
    </location>
</feature>